<sequence length="807" mass="87896">MSTHNGHLTPSKQALEDPPSSGTKRKRSEAQEELDAKQPTAATAQENIHDPQAGSAIFDDILAILYQSEVGPTVLSAVIPTHSSCHTPKKAKLSAPQSTTVSEKVAEGSYRLLDELQEDVDSICEAQIARIRKPEEGTPTKSKRLSEDDVAQMQNFMSFQGSVRDLVRSERLSARKQSKIADGTIKLHEVKDESEAVGLVPQAGRTVLSLYGHAPTPKQLFSSLQDDASTDLTLEELGLPAMLTATRVLPLTQDEPAKSKVPSFGEVFASPSSLPQLQPPPKLPKAISGRNPSIAFVSQDRPPNKSLKKLPYQYQALSVGAWLRYGTTPRRKEKMDDRKRDRSGSISERGKPDEPVAPSPKEEDLFLSAYSSFAPSCDNSRSVLSAESRSLLWWQRNGKRRLQSLFSVDLAADEAVAGRDQDEDQKASADREIEMFEEAIRDFDESTMEHEILDGDKTPAEMEAQELLLEINNLLHALASHQQIRNSSAPPHSRTPSISSPSPMRSTLIGTPSEPSPDEIETYRSIKERLAEVVARLPPYLVAKMEGEQIEDLRVKTTILLRNQTVRGVLEDDQLTRLAKATAAAAAATGTSAARASSNTTYSQYPRTSSMSGGRAALTPQSYQGGRPSVNYARTSSNLATATPSAQSNRNSYTQLGAQTAPVNRTQLQPASYGQPPSAQFYQRPGYNQPANNAASGSPQPTARNWGNQYSNSQTQYQGVTQFKNTIPYGQNLFGQQSQPQSYSQQSYGQQRPSSNGRSTPVSNIAPAPPRVNSPMKAIQSTEIPRPGSATPQPPTAHMNGVQMNGA</sequence>
<feature type="compositionally biased region" description="Basic and acidic residues" evidence="1">
    <location>
        <begin position="333"/>
        <end position="361"/>
    </location>
</feature>
<feature type="compositionally biased region" description="Polar residues" evidence="1">
    <location>
        <begin position="668"/>
        <end position="681"/>
    </location>
</feature>
<dbReference type="STRING" id="2082308.A0A2K1QQ56"/>
<dbReference type="InterPro" id="IPR057199">
    <property type="entry name" value="DUF7877"/>
</dbReference>
<feature type="domain" description="DUF7785" evidence="2">
    <location>
        <begin position="462"/>
        <end position="560"/>
    </location>
</feature>
<feature type="region of interest" description="Disordered" evidence="1">
    <location>
        <begin position="269"/>
        <end position="289"/>
    </location>
</feature>
<dbReference type="Pfam" id="PF25009">
    <property type="entry name" value="DUF7785"/>
    <property type="match status" value="1"/>
</dbReference>
<evidence type="ECO:0000259" key="2">
    <source>
        <dbReference type="Pfam" id="PF25009"/>
    </source>
</evidence>
<proteinExistence type="predicted"/>
<feature type="domain" description="DUF7877" evidence="3">
    <location>
        <begin position="56"/>
        <end position="158"/>
    </location>
</feature>
<dbReference type="OrthoDB" id="5354458at2759"/>
<evidence type="ECO:0000313" key="5">
    <source>
        <dbReference type="Proteomes" id="UP000243797"/>
    </source>
</evidence>
<feature type="region of interest" description="Disordered" evidence="1">
    <location>
        <begin position="1"/>
        <end position="51"/>
    </location>
</feature>
<feature type="region of interest" description="Disordered" evidence="1">
    <location>
        <begin position="730"/>
        <end position="807"/>
    </location>
</feature>
<evidence type="ECO:0000313" key="4">
    <source>
        <dbReference type="EMBL" id="PNS17226.1"/>
    </source>
</evidence>
<feature type="region of interest" description="Disordered" evidence="1">
    <location>
        <begin position="588"/>
        <end position="632"/>
    </location>
</feature>
<gene>
    <name evidence="4" type="ORF">CAC42_6909</name>
</gene>
<feature type="region of interest" description="Disordered" evidence="1">
    <location>
        <begin position="483"/>
        <end position="519"/>
    </location>
</feature>
<dbReference type="EMBL" id="NKHZ01000051">
    <property type="protein sequence ID" value="PNS17226.1"/>
    <property type="molecule type" value="Genomic_DNA"/>
</dbReference>
<accession>A0A2K1QQ56</accession>
<evidence type="ECO:0000256" key="1">
    <source>
        <dbReference type="SAM" id="MobiDB-lite"/>
    </source>
</evidence>
<dbReference type="AlphaFoldDB" id="A0A2K1QQ56"/>
<feature type="compositionally biased region" description="Low complexity" evidence="1">
    <location>
        <begin position="735"/>
        <end position="755"/>
    </location>
</feature>
<feature type="region of interest" description="Disordered" evidence="1">
    <location>
        <begin position="330"/>
        <end position="361"/>
    </location>
</feature>
<dbReference type="InterPro" id="IPR056687">
    <property type="entry name" value="DUF7785"/>
</dbReference>
<organism evidence="4 5">
    <name type="scientific">Sphaceloma murrayae</name>
    <dbReference type="NCBI Taxonomy" id="2082308"/>
    <lineage>
        <taxon>Eukaryota</taxon>
        <taxon>Fungi</taxon>
        <taxon>Dikarya</taxon>
        <taxon>Ascomycota</taxon>
        <taxon>Pezizomycotina</taxon>
        <taxon>Dothideomycetes</taxon>
        <taxon>Dothideomycetidae</taxon>
        <taxon>Myriangiales</taxon>
        <taxon>Elsinoaceae</taxon>
        <taxon>Sphaceloma</taxon>
    </lineage>
</organism>
<feature type="compositionally biased region" description="Polar residues" evidence="1">
    <location>
        <begin position="483"/>
        <end position="510"/>
    </location>
</feature>
<evidence type="ECO:0000259" key="3">
    <source>
        <dbReference type="Pfam" id="PF25289"/>
    </source>
</evidence>
<comment type="caution">
    <text evidence="4">The sequence shown here is derived from an EMBL/GenBank/DDBJ whole genome shotgun (WGS) entry which is preliminary data.</text>
</comment>
<feature type="compositionally biased region" description="Polar residues" evidence="1">
    <location>
        <begin position="689"/>
        <end position="710"/>
    </location>
</feature>
<dbReference type="Proteomes" id="UP000243797">
    <property type="component" value="Unassembled WGS sequence"/>
</dbReference>
<protein>
    <submittedName>
        <fullName evidence="4">Uncharacterized protein</fullName>
    </submittedName>
</protein>
<name>A0A2K1QQ56_9PEZI</name>
<feature type="compositionally biased region" description="Polar residues" evidence="1">
    <location>
        <begin position="1"/>
        <end position="12"/>
    </location>
</feature>
<dbReference type="Pfam" id="PF25289">
    <property type="entry name" value="DUF7877"/>
    <property type="match status" value="1"/>
</dbReference>
<reference evidence="4 5" key="1">
    <citation type="submission" date="2017-06" db="EMBL/GenBank/DDBJ databases">
        <title>Draft genome sequence of a variant of Elsinoe murrayae.</title>
        <authorList>
            <person name="Cheng Q."/>
        </authorList>
    </citation>
    <scope>NUCLEOTIDE SEQUENCE [LARGE SCALE GENOMIC DNA]</scope>
    <source>
        <strain evidence="4 5">CQ-2017a</strain>
    </source>
</reference>
<feature type="region of interest" description="Disordered" evidence="1">
    <location>
        <begin position="668"/>
        <end position="710"/>
    </location>
</feature>
<feature type="compositionally biased region" description="Low complexity" evidence="1">
    <location>
        <begin position="588"/>
        <end position="603"/>
    </location>
</feature>
<dbReference type="InParanoid" id="A0A2K1QQ56"/>
<keyword evidence="5" id="KW-1185">Reference proteome</keyword>